<keyword evidence="3" id="KW-1185">Reference proteome</keyword>
<comment type="caution">
    <text evidence="2">The sequence shown here is derived from an EMBL/GenBank/DDBJ whole genome shotgun (WGS) entry which is preliminary data.</text>
</comment>
<organism evidence="2 3">
    <name type="scientific">Corallococcus interemptor</name>
    <dbReference type="NCBI Taxonomy" id="2316720"/>
    <lineage>
        <taxon>Bacteria</taxon>
        <taxon>Pseudomonadati</taxon>
        <taxon>Myxococcota</taxon>
        <taxon>Myxococcia</taxon>
        <taxon>Myxococcales</taxon>
        <taxon>Cystobacterineae</taxon>
        <taxon>Myxococcaceae</taxon>
        <taxon>Corallococcus</taxon>
    </lineage>
</organism>
<name>A0A3A8QAU0_9BACT</name>
<gene>
    <name evidence="2" type="ORF">D7X96_23115</name>
</gene>
<feature type="transmembrane region" description="Helical" evidence="1">
    <location>
        <begin position="49"/>
        <end position="68"/>
    </location>
</feature>
<keyword evidence="1" id="KW-1133">Transmembrane helix</keyword>
<evidence type="ECO:0000313" key="3">
    <source>
        <dbReference type="Proteomes" id="UP000282656"/>
    </source>
</evidence>
<keyword evidence="1" id="KW-0812">Transmembrane</keyword>
<reference evidence="3" key="1">
    <citation type="submission" date="2018-09" db="EMBL/GenBank/DDBJ databases">
        <authorList>
            <person name="Livingstone P.G."/>
            <person name="Whitworth D.E."/>
        </authorList>
    </citation>
    <scope>NUCLEOTIDE SEQUENCE [LARGE SCALE GENOMIC DNA]</scope>
    <source>
        <strain evidence="3">AB047A</strain>
    </source>
</reference>
<proteinExistence type="predicted"/>
<sequence length="136" mass="14452">MGRDMGWIPPMSKSRPPSSWVLSAFILWIPGSVHVFPLLGVYMLMFNKAYPYAMLAGFAVTGAVLGLIQSFMRGPRALLFTPASFLAGWAPLPLLMAVDCPFIVAGALTLLTSAGCMCLGQWALSSEAENPSSPGA</sequence>
<accession>A0A3A8QAU0</accession>
<feature type="transmembrane region" description="Helical" evidence="1">
    <location>
        <begin position="20"/>
        <end position="43"/>
    </location>
</feature>
<dbReference type="AlphaFoldDB" id="A0A3A8QAU0"/>
<dbReference type="Proteomes" id="UP000282656">
    <property type="component" value="Unassembled WGS sequence"/>
</dbReference>
<dbReference type="EMBL" id="RAWM01000068">
    <property type="protein sequence ID" value="RKH65716.1"/>
    <property type="molecule type" value="Genomic_DNA"/>
</dbReference>
<evidence type="ECO:0000256" key="1">
    <source>
        <dbReference type="SAM" id="Phobius"/>
    </source>
</evidence>
<protein>
    <submittedName>
        <fullName evidence="2">Uncharacterized protein</fullName>
    </submittedName>
</protein>
<evidence type="ECO:0000313" key="2">
    <source>
        <dbReference type="EMBL" id="RKH65716.1"/>
    </source>
</evidence>
<keyword evidence="1" id="KW-0472">Membrane</keyword>